<dbReference type="AlphaFoldDB" id="A0AAD7JP12"/>
<gene>
    <name evidence="5" type="ORF">DFH07DRAFT_769505</name>
</gene>
<keyword evidence="1" id="KW-0863">Zinc-finger</keyword>
<dbReference type="EMBL" id="JARJLG010000030">
    <property type="protein sequence ID" value="KAJ7767382.1"/>
    <property type="molecule type" value="Genomic_DNA"/>
</dbReference>
<evidence type="ECO:0000256" key="1">
    <source>
        <dbReference type="PROSITE-ProRule" id="PRU00325"/>
    </source>
</evidence>
<feature type="region of interest" description="Disordered" evidence="2">
    <location>
        <begin position="300"/>
        <end position="378"/>
    </location>
</feature>
<dbReference type="InterPro" id="IPR007527">
    <property type="entry name" value="Znf_SWIM"/>
</dbReference>
<accession>A0AAD7JP12</accession>
<feature type="region of interest" description="Disordered" evidence="2">
    <location>
        <begin position="211"/>
        <end position="238"/>
    </location>
</feature>
<evidence type="ECO:0000256" key="2">
    <source>
        <dbReference type="SAM" id="MobiDB-lite"/>
    </source>
</evidence>
<organism evidence="5 6">
    <name type="scientific">Mycena maculata</name>
    <dbReference type="NCBI Taxonomy" id="230809"/>
    <lineage>
        <taxon>Eukaryota</taxon>
        <taxon>Fungi</taxon>
        <taxon>Dikarya</taxon>
        <taxon>Basidiomycota</taxon>
        <taxon>Agaricomycotina</taxon>
        <taxon>Agaricomycetes</taxon>
        <taxon>Agaricomycetidae</taxon>
        <taxon>Agaricales</taxon>
        <taxon>Marasmiineae</taxon>
        <taxon>Mycenaceae</taxon>
        <taxon>Mycena</taxon>
    </lineage>
</organism>
<dbReference type="GO" id="GO:0008270">
    <property type="term" value="F:zinc ion binding"/>
    <property type="evidence" value="ECO:0007669"/>
    <property type="project" value="UniProtKB-KW"/>
</dbReference>
<evidence type="ECO:0000313" key="6">
    <source>
        <dbReference type="Proteomes" id="UP001215280"/>
    </source>
</evidence>
<name>A0AAD7JP12_9AGAR</name>
<evidence type="ECO:0000256" key="3">
    <source>
        <dbReference type="SAM" id="SignalP"/>
    </source>
</evidence>
<feature type="compositionally biased region" description="Basic and acidic residues" evidence="2">
    <location>
        <begin position="317"/>
        <end position="326"/>
    </location>
</feature>
<proteinExistence type="predicted"/>
<sequence length="407" mass="45027">MPITAANSRVVLCVLLLVCIQGALNQPVNHRSVPRHSERRNSAHATSIYYIFFGREVHINPRASEARHPCTMGSVAPPGANAPVPLSRVNYEHNLSHTFLRVRLLHINVFEETEFDLGIAISVTCTGPRLLWDKGVPKRAGRLHPAPSVDEEQYLVRSKFEPSRIYEVDISTYTCTCLDFPFILYCKHICAVQTLFEEHAPQVLLSSCTTTTPPDASTTLQSPLPEEPSQAPVAKPQSMRKVVAEKLERLAARLRHLSTKEPVELLPRLDQLADQMLVATDKGSVLPAAHHVEPHTKPWRETALSMGVLPKPKTRARPIDANRDPHYGGGTSSGGKAIKRPRKNGVPPSLPPPALSIPSTGSPLPPPPPSHASPHIPYQYYPPYYPQPTSIVPHHYSYMYPATMPKP</sequence>
<reference evidence="5" key="1">
    <citation type="submission" date="2023-03" db="EMBL/GenBank/DDBJ databases">
        <title>Massive genome expansion in bonnet fungi (Mycena s.s.) driven by repeated elements and novel gene families across ecological guilds.</title>
        <authorList>
            <consortium name="Lawrence Berkeley National Laboratory"/>
            <person name="Harder C.B."/>
            <person name="Miyauchi S."/>
            <person name="Viragh M."/>
            <person name="Kuo A."/>
            <person name="Thoen E."/>
            <person name="Andreopoulos B."/>
            <person name="Lu D."/>
            <person name="Skrede I."/>
            <person name="Drula E."/>
            <person name="Henrissat B."/>
            <person name="Morin E."/>
            <person name="Kohler A."/>
            <person name="Barry K."/>
            <person name="LaButti K."/>
            <person name="Morin E."/>
            <person name="Salamov A."/>
            <person name="Lipzen A."/>
            <person name="Mereny Z."/>
            <person name="Hegedus B."/>
            <person name="Baldrian P."/>
            <person name="Stursova M."/>
            <person name="Weitz H."/>
            <person name="Taylor A."/>
            <person name="Grigoriev I.V."/>
            <person name="Nagy L.G."/>
            <person name="Martin F."/>
            <person name="Kauserud H."/>
        </authorList>
    </citation>
    <scope>NUCLEOTIDE SEQUENCE</scope>
    <source>
        <strain evidence="5">CBHHK188m</strain>
    </source>
</reference>
<feature type="domain" description="SWIM-type" evidence="4">
    <location>
        <begin position="166"/>
        <end position="197"/>
    </location>
</feature>
<feature type="signal peptide" evidence="3">
    <location>
        <begin position="1"/>
        <end position="25"/>
    </location>
</feature>
<evidence type="ECO:0000313" key="5">
    <source>
        <dbReference type="EMBL" id="KAJ7767382.1"/>
    </source>
</evidence>
<keyword evidence="3" id="KW-0732">Signal</keyword>
<keyword evidence="1" id="KW-0862">Zinc</keyword>
<feature type="chain" id="PRO_5042158869" description="SWIM-type domain-containing protein" evidence="3">
    <location>
        <begin position="26"/>
        <end position="407"/>
    </location>
</feature>
<dbReference type="Proteomes" id="UP001215280">
    <property type="component" value="Unassembled WGS sequence"/>
</dbReference>
<keyword evidence="1" id="KW-0479">Metal-binding</keyword>
<dbReference type="PROSITE" id="PS50966">
    <property type="entry name" value="ZF_SWIM"/>
    <property type="match status" value="1"/>
</dbReference>
<keyword evidence="6" id="KW-1185">Reference proteome</keyword>
<comment type="caution">
    <text evidence="5">The sequence shown here is derived from an EMBL/GenBank/DDBJ whole genome shotgun (WGS) entry which is preliminary data.</text>
</comment>
<protein>
    <recommendedName>
        <fullName evidence="4">SWIM-type domain-containing protein</fullName>
    </recommendedName>
</protein>
<evidence type="ECO:0000259" key="4">
    <source>
        <dbReference type="PROSITE" id="PS50966"/>
    </source>
</evidence>